<dbReference type="PROSITE" id="PS50106">
    <property type="entry name" value="PDZ"/>
    <property type="match status" value="1"/>
</dbReference>
<dbReference type="InterPro" id="IPR001478">
    <property type="entry name" value="PDZ"/>
</dbReference>
<dbReference type="PANTHER" id="PTHR24214">
    <property type="entry name" value="PDZ AND LIM DOMAIN PROTEIN ZASP"/>
    <property type="match status" value="1"/>
</dbReference>
<dbReference type="SUPFAM" id="SSF50156">
    <property type="entry name" value="PDZ domain-like"/>
    <property type="match status" value="1"/>
</dbReference>
<evidence type="ECO:0000259" key="5">
    <source>
        <dbReference type="PROSITE" id="PS50106"/>
    </source>
</evidence>
<feature type="non-terminal residue" evidence="6">
    <location>
        <position position="1"/>
    </location>
</feature>
<comment type="subcellular location">
    <subcellularLocation>
        <location evidence="1">Cytoplasm</location>
    </subcellularLocation>
</comment>
<dbReference type="GO" id="GO:0061061">
    <property type="term" value="P:muscle structure development"/>
    <property type="evidence" value="ECO:0007669"/>
    <property type="project" value="TreeGrafter"/>
</dbReference>
<feature type="compositionally biased region" description="Polar residues" evidence="4">
    <location>
        <begin position="161"/>
        <end position="177"/>
    </location>
</feature>
<dbReference type="GO" id="GO:0003779">
    <property type="term" value="F:actin binding"/>
    <property type="evidence" value="ECO:0007669"/>
    <property type="project" value="TreeGrafter"/>
</dbReference>
<keyword evidence="3" id="KW-0479">Metal-binding</keyword>
<organism evidence="6 7">
    <name type="scientific">Nephila pilipes</name>
    <name type="common">Giant wood spider</name>
    <name type="synonym">Nephila maculata</name>
    <dbReference type="NCBI Taxonomy" id="299642"/>
    <lineage>
        <taxon>Eukaryota</taxon>
        <taxon>Metazoa</taxon>
        <taxon>Ecdysozoa</taxon>
        <taxon>Arthropoda</taxon>
        <taxon>Chelicerata</taxon>
        <taxon>Arachnida</taxon>
        <taxon>Araneae</taxon>
        <taxon>Araneomorphae</taxon>
        <taxon>Entelegynae</taxon>
        <taxon>Araneoidea</taxon>
        <taxon>Nephilidae</taxon>
        <taxon>Nephila</taxon>
    </lineage>
</organism>
<keyword evidence="3" id="KW-0440">LIM domain</keyword>
<dbReference type="GO" id="GO:0001725">
    <property type="term" value="C:stress fiber"/>
    <property type="evidence" value="ECO:0007669"/>
    <property type="project" value="TreeGrafter"/>
</dbReference>
<dbReference type="GO" id="GO:0031941">
    <property type="term" value="C:filamentous actin"/>
    <property type="evidence" value="ECO:0007669"/>
    <property type="project" value="TreeGrafter"/>
</dbReference>
<dbReference type="GO" id="GO:0030018">
    <property type="term" value="C:Z disc"/>
    <property type="evidence" value="ECO:0007669"/>
    <property type="project" value="TreeGrafter"/>
</dbReference>
<evidence type="ECO:0000256" key="4">
    <source>
        <dbReference type="SAM" id="MobiDB-lite"/>
    </source>
</evidence>
<feature type="region of interest" description="Disordered" evidence="4">
    <location>
        <begin position="119"/>
        <end position="177"/>
    </location>
</feature>
<comment type="caution">
    <text evidence="6">The sequence shown here is derived from an EMBL/GenBank/DDBJ whole genome shotgun (WGS) entry which is preliminary data.</text>
</comment>
<feature type="domain" description="PDZ" evidence="5">
    <location>
        <begin position="7"/>
        <end position="89"/>
    </location>
</feature>
<dbReference type="FunFam" id="2.30.42.10:FF:000055">
    <property type="entry name" value="PDZ and LIM domain protein 3"/>
    <property type="match status" value="1"/>
</dbReference>
<dbReference type="AlphaFoldDB" id="A0A8X6NKK5"/>
<accession>A0A8X6NKK5</accession>
<evidence type="ECO:0000256" key="3">
    <source>
        <dbReference type="ARBA" id="ARBA00023038"/>
    </source>
</evidence>
<keyword evidence="3" id="KW-0862">Zinc</keyword>
<name>A0A8X6NKK5_NEPPI</name>
<dbReference type="GO" id="GO:0051371">
    <property type="term" value="F:muscle alpha-actinin binding"/>
    <property type="evidence" value="ECO:0007669"/>
    <property type="project" value="TreeGrafter"/>
</dbReference>
<evidence type="ECO:0000256" key="2">
    <source>
        <dbReference type="ARBA" id="ARBA00022490"/>
    </source>
</evidence>
<proteinExistence type="predicted"/>
<gene>
    <name evidence="6" type="primary">AVEN_69874_1</name>
    <name evidence="6" type="ORF">NPIL_177921</name>
</gene>
<dbReference type="GO" id="GO:0005912">
    <property type="term" value="C:adherens junction"/>
    <property type="evidence" value="ECO:0007669"/>
    <property type="project" value="TreeGrafter"/>
</dbReference>
<dbReference type="Pfam" id="PF00595">
    <property type="entry name" value="PDZ"/>
    <property type="match status" value="1"/>
</dbReference>
<evidence type="ECO:0000313" key="6">
    <source>
        <dbReference type="EMBL" id="GFT17887.1"/>
    </source>
</evidence>
<keyword evidence="7" id="KW-1185">Reference proteome</keyword>
<dbReference type="OrthoDB" id="6419790at2759"/>
<dbReference type="Proteomes" id="UP000887013">
    <property type="component" value="Unassembled WGS sequence"/>
</dbReference>
<dbReference type="CDD" id="cd23068">
    <property type="entry name" value="PDZ_ZASP52-like"/>
    <property type="match status" value="1"/>
</dbReference>
<dbReference type="Gene3D" id="2.30.42.10">
    <property type="match status" value="1"/>
</dbReference>
<evidence type="ECO:0000313" key="7">
    <source>
        <dbReference type="Proteomes" id="UP000887013"/>
    </source>
</evidence>
<protein>
    <submittedName>
        <fullName evidence="6">PDZ domain-containing protein</fullName>
    </submittedName>
</protein>
<feature type="compositionally biased region" description="Pro residues" evidence="4">
    <location>
        <begin position="134"/>
        <end position="158"/>
    </location>
</feature>
<keyword evidence="2" id="KW-0963">Cytoplasm</keyword>
<dbReference type="SMART" id="SM00228">
    <property type="entry name" value="PDZ"/>
    <property type="match status" value="1"/>
</dbReference>
<dbReference type="InterPro" id="IPR050604">
    <property type="entry name" value="PDZ-LIM_domain"/>
</dbReference>
<sequence>MASGIIDVTLSRDAPSTPWGFRLHGGKDIGFPLVIQRVFMGTPSEGDLHRGDTILHIQGRDTSDMTHMDAHDLIKAAGTRLQLLIRRLPGAPQTPLTPTSPLPTADGMHPYAKLLRETEASRTSPKIAPMFQPMSPPRMTPQPPRFTPQPPRFTPQPPRDYTSSPLPTTRTSYFTPTPKTLADVELVEYAQEKYKERDAMSNQ</sequence>
<dbReference type="EMBL" id="BMAW01058757">
    <property type="protein sequence ID" value="GFT17887.1"/>
    <property type="molecule type" value="Genomic_DNA"/>
</dbReference>
<reference evidence="6" key="1">
    <citation type="submission" date="2020-08" db="EMBL/GenBank/DDBJ databases">
        <title>Multicomponent nature underlies the extraordinary mechanical properties of spider dragline silk.</title>
        <authorList>
            <person name="Kono N."/>
            <person name="Nakamura H."/>
            <person name="Mori M."/>
            <person name="Yoshida Y."/>
            <person name="Ohtoshi R."/>
            <person name="Malay A.D."/>
            <person name="Moran D.A.P."/>
            <person name="Tomita M."/>
            <person name="Numata K."/>
            <person name="Arakawa K."/>
        </authorList>
    </citation>
    <scope>NUCLEOTIDE SEQUENCE</scope>
</reference>
<dbReference type="InterPro" id="IPR036034">
    <property type="entry name" value="PDZ_sf"/>
</dbReference>
<dbReference type="GO" id="GO:0030036">
    <property type="term" value="P:actin cytoskeleton organization"/>
    <property type="evidence" value="ECO:0007669"/>
    <property type="project" value="TreeGrafter"/>
</dbReference>
<evidence type="ECO:0000256" key="1">
    <source>
        <dbReference type="ARBA" id="ARBA00004496"/>
    </source>
</evidence>
<dbReference type="PANTHER" id="PTHR24214:SF38">
    <property type="entry name" value="PDZ AND LIM DOMAIN PROTEIN ZASP-RELATED"/>
    <property type="match status" value="1"/>
</dbReference>